<gene>
    <name evidence="2" type="ORF">PILCRDRAFT_261415</name>
</gene>
<evidence type="ECO:0000313" key="3">
    <source>
        <dbReference type="Proteomes" id="UP000054166"/>
    </source>
</evidence>
<dbReference type="AlphaFoldDB" id="A0A0C3BMT6"/>
<dbReference type="Proteomes" id="UP000054166">
    <property type="component" value="Unassembled WGS sequence"/>
</dbReference>
<dbReference type="InterPro" id="IPR021840">
    <property type="entry name" value="DUF3433"/>
</dbReference>
<protein>
    <submittedName>
        <fullName evidence="2">Uncharacterized protein</fullName>
    </submittedName>
</protein>
<keyword evidence="1" id="KW-1133">Transmembrane helix</keyword>
<feature type="transmembrane region" description="Helical" evidence="1">
    <location>
        <begin position="37"/>
        <end position="58"/>
    </location>
</feature>
<dbReference type="InParanoid" id="A0A0C3BMT6"/>
<dbReference type="EMBL" id="KN832978">
    <property type="protein sequence ID" value="KIM87793.1"/>
    <property type="molecule type" value="Genomic_DNA"/>
</dbReference>
<organism evidence="2 3">
    <name type="scientific">Piloderma croceum (strain F 1598)</name>
    <dbReference type="NCBI Taxonomy" id="765440"/>
    <lineage>
        <taxon>Eukaryota</taxon>
        <taxon>Fungi</taxon>
        <taxon>Dikarya</taxon>
        <taxon>Basidiomycota</taxon>
        <taxon>Agaricomycotina</taxon>
        <taxon>Agaricomycetes</taxon>
        <taxon>Agaricomycetidae</taxon>
        <taxon>Atheliales</taxon>
        <taxon>Atheliaceae</taxon>
        <taxon>Piloderma</taxon>
    </lineage>
</organism>
<reference evidence="2 3" key="1">
    <citation type="submission" date="2014-04" db="EMBL/GenBank/DDBJ databases">
        <authorList>
            <consortium name="DOE Joint Genome Institute"/>
            <person name="Kuo A."/>
            <person name="Tarkka M."/>
            <person name="Buscot F."/>
            <person name="Kohler A."/>
            <person name="Nagy L.G."/>
            <person name="Floudas D."/>
            <person name="Copeland A."/>
            <person name="Barry K.W."/>
            <person name="Cichocki N."/>
            <person name="Veneault-Fourrey C."/>
            <person name="LaButti K."/>
            <person name="Lindquist E.A."/>
            <person name="Lipzen A."/>
            <person name="Lundell T."/>
            <person name="Morin E."/>
            <person name="Murat C."/>
            <person name="Sun H."/>
            <person name="Tunlid A."/>
            <person name="Henrissat B."/>
            <person name="Grigoriev I.V."/>
            <person name="Hibbett D.S."/>
            <person name="Martin F."/>
            <person name="Nordberg H.P."/>
            <person name="Cantor M.N."/>
            <person name="Hua S.X."/>
        </authorList>
    </citation>
    <scope>NUCLEOTIDE SEQUENCE [LARGE SCALE GENOMIC DNA]</scope>
    <source>
        <strain evidence="2 3">F 1598</strain>
    </source>
</reference>
<dbReference type="PANTHER" id="PTHR37544">
    <property type="entry name" value="SPRAY-RELATED"/>
    <property type="match status" value="1"/>
</dbReference>
<dbReference type="HOGENOM" id="CLU_021534_1_0_1"/>
<dbReference type="OrthoDB" id="3248909at2759"/>
<keyword evidence="1" id="KW-0812">Transmembrane</keyword>
<evidence type="ECO:0000313" key="2">
    <source>
        <dbReference type="EMBL" id="KIM87793.1"/>
    </source>
</evidence>
<evidence type="ECO:0000256" key="1">
    <source>
        <dbReference type="SAM" id="Phobius"/>
    </source>
</evidence>
<sequence>MESERRRTPTSAHFRDSVHLIPTPVVEPHLYKRYDPLILRGWAIASIACFMMALAIALEAALAVSNHKQGFSVPQEHIFSLISTQFLTTFFPIIFFAPLALLWKNLDQLLRQYQPYVALATKHPSAEESLLLDYLVLNKFASLRRSFYHKHWLVFISTSTALAAILLQPLAGSVFAIKQTPYTESGNVTNTQSVGLAPDTNQLIVFLAAAGYAGASVFDRLEDPPFVTGGWTAAEFTFPNDPLLNGSMTVSTVAIDTKVNCVVPSTFDLKIPGAGTDIIQSTSAQGCSGTVTFDSSSSEQQYGVVPATNCSSATSLNFSPVMFWFFHINAQGKPEAKSVFCQPTIGMFNIQAIANLNNGSLANVTVLSRYTQPNNVTGTQPYNGVVFDTSSSDGFVQARATAIGSEVAGAILRSATQQPNGPQATFDDLNGFLNITNSVYTRHLAFSAKSVYYVPANQTLPAQMTSLVPMIWLQPLAVHALALILLLIALAGLCVHISHGRVRRKLLLTSAPGSIAATVALTSRSGFGELLHPYDDEVTIRRKLCGLRFYLDERTGAILADDVEDDNDDTETLLLDHKRYNSFRSSIMTYETK</sequence>
<dbReference type="Pfam" id="PF11915">
    <property type="entry name" value="DUF3433"/>
    <property type="match status" value="1"/>
</dbReference>
<reference evidence="3" key="2">
    <citation type="submission" date="2015-01" db="EMBL/GenBank/DDBJ databases">
        <title>Evolutionary Origins and Diversification of the Mycorrhizal Mutualists.</title>
        <authorList>
            <consortium name="DOE Joint Genome Institute"/>
            <consortium name="Mycorrhizal Genomics Consortium"/>
            <person name="Kohler A."/>
            <person name="Kuo A."/>
            <person name="Nagy L.G."/>
            <person name="Floudas D."/>
            <person name="Copeland A."/>
            <person name="Barry K.W."/>
            <person name="Cichocki N."/>
            <person name="Veneault-Fourrey C."/>
            <person name="LaButti K."/>
            <person name="Lindquist E.A."/>
            <person name="Lipzen A."/>
            <person name="Lundell T."/>
            <person name="Morin E."/>
            <person name="Murat C."/>
            <person name="Riley R."/>
            <person name="Ohm R."/>
            <person name="Sun H."/>
            <person name="Tunlid A."/>
            <person name="Henrissat B."/>
            <person name="Grigoriev I.V."/>
            <person name="Hibbett D.S."/>
            <person name="Martin F."/>
        </authorList>
    </citation>
    <scope>NUCLEOTIDE SEQUENCE [LARGE SCALE GENOMIC DNA]</scope>
    <source>
        <strain evidence="3">F 1598</strain>
    </source>
</reference>
<dbReference type="PANTHER" id="PTHR37544:SF3">
    <property type="entry name" value="SPRAY"/>
    <property type="match status" value="1"/>
</dbReference>
<dbReference type="STRING" id="765440.A0A0C3BMT6"/>
<keyword evidence="1" id="KW-0472">Membrane</keyword>
<feature type="transmembrane region" description="Helical" evidence="1">
    <location>
        <begin position="152"/>
        <end position="171"/>
    </location>
</feature>
<accession>A0A0C3BMT6</accession>
<keyword evidence="3" id="KW-1185">Reference proteome</keyword>
<proteinExistence type="predicted"/>
<feature type="transmembrane region" description="Helical" evidence="1">
    <location>
        <begin position="476"/>
        <end position="497"/>
    </location>
</feature>
<name>A0A0C3BMT6_PILCF</name>
<feature type="transmembrane region" description="Helical" evidence="1">
    <location>
        <begin position="78"/>
        <end position="103"/>
    </location>
</feature>